<dbReference type="SUPFAM" id="SSF47095">
    <property type="entry name" value="HMG-box"/>
    <property type="match status" value="1"/>
</dbReference>
<dbReference type="eggNOG" id="KOG0527">
    <property type="taxonomic scope" value="Eukaryota"/>
</dbReference>
<feature type="domain" description="HMG box" evidence="5">
    <location>
        <begin position="164"/>
        <end position="232"/>
    </location>
</feature>
<feature type="compositionally biased region" description="Basic residues" evidence="4">
    <location>
        <begin position="235"/>
        <end position="245"/>
    </location>
</feature>
<gene>
    <name evidence="6" type="primary">Mo03921</name>
    <name evidence="6" type="ORF">E5Q_03921</name>
</gene>
<dbReference type="AlphaFoldDB" id="G7E363"/>
<name>G7E363_MIXOS</name>
<feature type="DNA-binding region" description="HMG box" evidence="3">
    <location>
        <begin position="164"/>
        <end position="232"/>
    </location>
</feature>
<dbReference type="OMA" id="QMAISEK"/>
<keyword evidence="7" id="KW-1185">Reference proteome</keyword>
<dbReference type="InterPro" id="IPR009071">
    <property type="entry name" value="HMG_box_dom"/>
</dbReference>
<feature type="compositionally biased region" description="Polar residues" evidence="4">
    <location>
        <begin position="92"/>
        <end position="127"/>
    </location>
</feature>
<protein>
    <recommendedName>
        <fullName evidence="5">HMG box domain-containing protein</fullName>
    </recommendedName>
</protein>
<dbReference type="SMART" id="SM00398">
    <property type="entry name" value="HMG"/>
    <property type="match status" value="1"/>
</dbReference>
<reference evidence="6 7" key="2">
    <citation type="journal article" date="2012" name="Open Biol.">
        <title>Characteristics of nucleosomes and linker DNA regions on the genome of the basidiomycete Mixia osmundae revealed by mono- and dinucleosome mapping.</title>
        <authorList>
            <person name="Nishida H."/>
            <person name="Kondo S."/>
            <person name="Matsumoto T."/>
            <person name="Suzuki Y."/>
            <person name="Yoshikawa H."/>
            <person name="Taylor T.D."/>
            <person name="Sugiyama J."/>
        </authorList>
    </citation>
    <scope>NUCLEOTIDE SEQUENCE [LARGE SCALE GENOMIC DNA]</scope>
    <source>
        <strain evidence="7">CBS 9802 / IAM 14324 / JCM 22182 / KY 12970</strain>
    </source>
</reference>
<dbReference type="Pfam" id="PF00505">
    <property type="entry name" value="HMG_box"/>
    <property type="match status" value="1"/>
</dbReference>
<comment type="caution">
    <text evidence="6">The sequence shown here is derived from an EMBL/GenBank/DDBJ whole genome shotgun (WGS) entry which is preliminary data.</text>
</comment>
<evidence type="ECO:0000256" key="1">
    <source>
        <dbReference type="ARBA" id="ARBA00023125"/>
    </source>
</evidence>
<dbReference type="EMBL" id="BABT02000117">
    <property type="protein sequence ID" value="GAA97244.1"/>
    <property type="molecule type" value="Genomic_DNA"/>
</dbReference>
<organism evidence="6 7">
    <name type="scientific">Mixia osmundae (strain CBS 9802 / IAM 14324 / JCM 22182 / KY 12970)</name>
    <dbReference type="NCBI Taxonomy" id="764103"/>
    <lineage>
        <taxon>Eukaryota</taxon>
        <taxon>Fungi</taxon>
        <taxon>Dikarya</taxon>
        <taxon>Basidiomycota</taxon>
        <taxon>Pucciniomycotina</taxon>
        <taxon>Mixiomycetes</taxon>
        <taxon>Mixiales</taxon>
        <taxon>Mixiaceae</taxon>
        <taxon>Mixia</taxon>
    </lineage>
</organism>
<sequence length="505" mass="55594">MLKRANIEELAGTSGRQNHQAAVPGMSASVAGFEDIRWQRAHQALANARAAQLASDEERLVLPFVSGALSDQAGVEVSSASAATMLEGRNSISLSPTDTTMTHRSTGLTTPSLDGSRSEASTASSKQRAQEASFPADLLHPSQRPIWDAIIGLTEQKDKQDGLPPRPLNSFLLFSRYERPKLNREYPGVKTAELSKHLSQRWRSLSEHEREVYTVAAKQNKERFKEDNPTYQYVRRKSSNAKRKISPSEPYGAVRKSAATKSVPPTTQHRQGISDVEPIPGTLSAPPPPHAMQYRTYSYSAAPQSELSEAMPAMHPTPVPQFRGRPELQTSTLHMHNPSLPPANAPFISDIRTSAYPSSDYSMYDQSDWHRATQQLQQPHIQPILTPQQTAPPCPDITGQSAEYEVSLPQSSLLSAPFLGRPSPGPYGQHYQMPRMITRDRPEQNPHQAGADNAWAHSRAYPMPSSSANHSGELPAAYGSHFQQPSPQYPPGYPSVHGSQSGFRY</sequence>
<dbReference type="GO" id="GO:0000978">
    <property type="term" value="F:RNA polymerase II cis-regulatory region sequence-specific DNA binding"/>
    <property type="evidence" value="ECO:0007669"/>
    <property type="project" value="TreeGrafter"/>
</dbReference>
<dbReference type="InterPro" id="IPR050140">
    <property type="entry name" value="SRY-related_HMG-box_TF-like"/>
</dbReference>
<dbReference type="InParanoid" id="G7E363"/>
<dbReference type="PROSITE" id="PS50118">
    <property type="entry name" value="HMG_BOX_2"/>
    <property type="match status" value="1"/>
</dbReference>
<feature type="region of interest" description="Disordered" evidence="4">
    <location>
        <begin position="457"/>
        <end position="505"/>
    </location>
</feature>
<evidence type="ECO:0000256" key="3">
    <source>
        <dbReference type="PROSITE-ProRule" id="PRU00267"/>
    </source>
</evidence>
<dbReference type="InterPro" id="IPR036910">
    <property type="entry name" value="HMG_box_dom_sf"/>
</dbReference>
<evidence type="ECO:0000313" key="6">
    <source>
        <dbReference type="EMBL" id="GAA97244.1"/>
    </source>
</evidence>
<keyword evidence="1 3" id="KW-0238">DNA-binding</keyword>
<dbReference type="GO" id="GO:0001228">
    <property type="term" value="F:DNA-binding transcription activator activity, RNA polymerase II-specific"/>
    <property type="evidence" value="ECO:0007669"/>
    <property type="project" value="TreeGrafter"/>
</dbReference>
<dbReference type="STRING" id="764103.G7E363"/>
<dbReference type="PANTHER" id="PTHR10270:SF161">
    <property type="entry name" value="SEX-DETERMINING REGION Y PROTEIN"/>
    <property type="match status" value="1"/>
</dbReference>
<dbReference type="GO" id="GO:0005634">
    <property type="term" value="C:nucleus"/>
    <property type="evidence" value="ECO:0007669"/>
    <property type="project" value="UniProtKB-UniRule"/>
</dbReference>
<dbReference type="Gene3D" id="1.10.30.10">
    <property type="entry name" value="High mobility group box domain"/>
    <property type="match status" value="1"/>
</dbReference>
<dbReference type="Proteomes" id="UP000009131">
    <property type="component" value="Unassembled WGS sequence"/>
</dbReference>
<feature type="compositionally biased region" description="Polar residues" evidence="4">
    <location>
        <begin position="259"/>
        <end position="271"/>
    </location>
</feature>
<accession>G7E363</accession>
<keyword evidence="2" id="KW-0804">Transcription</keyword>
<dbReference type="RefSeq" id="XP_014570985.1">
    <property type="nucleotide sequence ID" value="XM_014715499.1"/>
</dbReference>
<dbReference type="GO" id="GO:0030154">
    <property type="term" value="P:cell differentiation"/>
    <property type="evidence" value="ECO:0007669"/>
    <property type="project" value="TreeGrafter"/>
</dbReference>
<evidence type="ECO:0000259" key="5">
    <source>
        <dbReference type="PROSITE" id="PS50118"/>
    </source>
</evidence>
<dbReference type="OrthoDB" id="1919336at2759"/>
<feature type="region of interest" description="Disordered" evidence="4">
    <location>
        <begin position="235"/>
        <end position="286"/>
    </location>
</feature>
<dbReference type="PANTHER" id="PTHR10270">
    <property type="entry name" value="SOX TRANSCRIPTION FACTOR"/>
    <property type="match status" value="1"/>
</dbReference>
<keyword evidence="3" id="KW-0539">Nucleus</keyword>
<feature type="region of interest" description="Disordered" evidence="4">
    <location>
        <begin position="92"/>
        <end position="138"/>
    </location>
</feature>
<dbReference type="HOGENOM" id="CLU_539769_0_0_1"/>
<evidence type="ECO:0000313" key="7">
    <source>
        <dbReference type="Proteomes" id="UP000009131"/>
    </source>
</evidence>
<evidence type="ECO:0000256" key="4">
    <source>
        <dbReference type="SAM" id="MobiDB-lite"/>
    </source>
</evidence>
<proteinExistence type="predicted"/>
<reference evidence="6 7" key="1">
    <citation type="journal article" date="2011" name="J. Gen. Appl. Microbiol.">
        <title>Draft genome sequencing of the enigmatic basidiomycete Mixia osmundae.</title>
        <authorList>
            <person name="Nishida H."/>
            <person name="Nagatsuka Y."/>
            <person name="Sugiyama J."/>
        </authorList>
    </citation>
    <scope>NUCLEOTIDE SEQUENCE [LARGE SCALE GENOMIC DNA]</scope>
    <source>
        <strain evidence="7">CBS 9802 / IAM 14324 / JCM 22182 / KY 12970</strain>
    </source>
</reference>
<evidence type="ECO:0000256" key="2">
    <source>
        <dbReference type="ARBA" id="ARBA00023163"/>
    </source>
</evidence>